<accession>A0ACC0B6G0</accession>
<protein>
    <submittedName>
        <fullName evidence="1">Uncharacterized protein</fullName>
    </submittedName>
</protein>
<dbReference type="Proteomes" id="UP001060085">
    <property type="component" value="Linkage Group LG04"/>
</dbReference>
<comment type="caution">
    <text evidence="1">The sequence shown here is derived from an EMBL/GenBank/DDBJ whole genome shotgun (WGS) entry which is preliminary data.</text>
</comment>
<evidence type="ECO:0000313" key="1">
    <source>
        <dbReference type="EMBL" id="KAI5668216.1"/>
    </source>
</evidence>
<organism evidence="1 2">
    <name type="scientific">Catharanthus roseus</name>
    <name type="common">Madagascar periwinkle</name>
    <name type="synonym">Vinca rosea</name>
    <dbReference type="NCBI Taxonomy" id="4058"/>
    <lineage>
        <taxon>Eukaryota</taxon>
        <taxon>Viridiplantae</taxon>
        <taxon>Streptophyta</taxon>
        <taxon>Embryophyta</taxon>
        <taxon>Tracheophyta</taxon>
        <taxon>Spermatophyta</taxon>
        <taxon>Magnoliopsida</taxon>
        <taxon>eudicotyledons</taxon>
        <taxon>Gunneridae</taxon>
        <taxon>Pentapetalae</taxon>
        <taxon>asterids</taxon>
        <taxon>lamiids</taxon>
        <taxon>Gentianales</taxon>
        <taxon>Apocynaceae</taxon>
        <taxon>Rauvolfioideae</taxon>
        <taxon>Vinceae</taxon>
        <taxon>Catharanthinae</taxon>
        <taxon>Catharanthus</taxon>
    </lineage>
</organism>
<gene>
    <name evidence="1" type="ORF">M9H77_18069</name>
</gene>
<sequence length="150" mass="16216">MADIFLSSPPLILGLQQQQDYSTRYASRTSFDDMDILDSGEWIHVKRGQTAEDVAQSVYVDTASCSGGGVRPPSGELVGDQTQCSSQGRLALVWCLAGIDYEMSELDSDDLVLGSKLCLWSSIVALHISLHSGIEVALMCLDSLRLPSCT</sequence>
<dbReference type="EMBL" id="CM044704">
    <property type="protein sequence ID" value="KAI5668216.1"/>
    <property type="molecule type" value="Genomic_DNA"/>
</dbReference>
<name>A0ACC0B6G0_CATRO</name>
<proteinExistence type="predicted"/>
<evidence type="ECO:0000313" key="2">
    <source>
        <dbReference type="Proteomes" id="UP001060085"/>
    </source>
</evidence>
<keyword evidence="2" id="KW-1185">Reference proteome</keyword>
<reference evidence="2" key="1">
    <citation type="journal article" date="2023" name="Nat. Plants">
        <title>Single-cell RNA sequencing provides a high-resolution roadmap for understanding the multicellular compartmentation of specialized metabolism.</title>
        <authorList>
            <person name="Sun S."/>
            <person name="Shen X."/>
            <person name="Li Y."/>
            <person name="Li Y."/>
            <person name="Wang S."/>
            <person name="Li R."/>
            <person name="Zhang H."/>
            <person name="Shen G."/>
            <person name="Guo B."/>
            <person name="Wei J."/>
            <person name="Xu J."/>
            <person name="St-Pierre B."/>
            <person name="Chen S."/>
            <person name="Sun C."/>
        </authorList>
    </citation>
    <scope>NUCLEOTIDE SEQUENCE [LARGE SCALE GENOMIC DNA]</scope>
</reference>